<evidence type="ECO:0000313" key="10">
    <source>
        <dbReference type="Proteomes" id="UP001143328"/>
    </source>
</evidence>
<evidence type="ECO:0000256" key="4">
    <source>
        <dbReference type="ARBA" id="ARBA00022777"/>
    </source>
</evidence>
<dbReference type="PROSITE" id="PS50109">
    <property type="entry name" value="HIS_KIN"/>
    <property type="match status" value="1"/>
</dbReference>
<name>A0A9W6K217_9PSED</name>
<dbReference type="Proteomes" id="UP001143328">
    <property type="component" value="Unassembled WGS sequence"/>
</dbReference>
<feature type="domain" description="PAC" evidence="8">
    <location>
        <begin position="253"/>
        <end position="305"/>
    </location>
</feature>
<dbReference type="SMART" id="SM00388">
    <property type="entry name" value="HisKA"/>
    <property type="match status" value="1"/>
</dbReference>
<dbReference type="InterPro" id="IPR013656">
    <property type="entry name" value="PAS_4"/>
</dbReference>
<dbReference type="InterPro" id="IPR000014">
    <property type="entry name" value="PAS"/>
</dbReference>
<dbReference type="InterPro" id="IPR035965">
    <property type="entry name" value="PAS-like_dom_sf"/>
</dbReference>
<keyword evidence="4" id="KW-0808">Transferase</keyword>
<dbReference type="SUPFAM" id="SSF55785">
    <property type="entry name" value="PYP-like sensor domain (PAS domain)"/>
    <property type="match status" value="2"/>
</dbReference>
<dbReference type="InterPro" id="IPR001789">
    <property type="entry name" value="Sig_transdc_resp-reg_receiver"/>
</dbReference>
<dbReference type="Pfam" id="PF08448">
    <property type="entry name" value="PAS_4"/>
    <property type="match status" value="1"/>
</dbReference>
<dbReference type="EC" id="2.7.13.3" evidence="2"/>
<gene>
    <name evidence="9" type="ORF">GCM10017655_03940</name>
</gene>
<dbReference type="CDD" id="cd00130">
    <property type="entry name" value="PAS"/>
    <property type="match status" value="1"/>
</dbReference>
<keyword evidence="3 5" id="KW-0597">Phosphoprotein</keyword>
<protein>
    <recommendedName>
        <fullName evidence="2">histidine kinase</fullName>
        <ecNumber evidence="2">2.7.13.3</ecNumber>
    </recommendedName>
</protein>
<dbReference type="SUPFAM" id="SSF52172">
    <property type="entry name" value="CheY-like"/>
    <property type="match status" value="1"/>
</dbReference>
<evidence type="ECO:0000256" key="3">
    <source>
        <dbReference type="ARBA" id="ARBA00022553"/>
    </source>
</evidence>
<evidence type="ECO:0000259" key="6">
    <source>
        <dbReference type="PROSITE" id="PS50109"/>
    </source>
</evidence>
<evidence type="ECO:0000256" key="5">
    <source>
        <dbReference type="PROSITE-ProRule" id="PRU00169"/>
    </source>
</evidence>
<dbReference type="PROSITE" id="PS50110">
    <property type="entry name" value="RESPONSE_REGULATORY"/>
    <property type="match status" value="1"/>
</dbReference>
<reference evidence="9" key="2">
    <citation type="submission" date="2023-01" db="EMBL/GenBank/DDBJ databases">
        <authorList>
            <person name="Sun Q."/>
            <person name="Evtushenko L."/>
        </authorList>
    </citation>
    <scope>NUCLEOTIDE SEQUENCE</scope>
    <source>
        <strain evidence="9">VKM B-2935</strain>
    </source>
</reference>
<dbReference type="SUPFAM" id="SSF55874">
    <property type="entry name" value="ATPase domain of HSP90 chaperone/DNA topoisomerase II/histidine kinase"/>
    <property type="match status" value="1"/>
</dbReference>
<dbReference type="CDD" id="cd00082">
    <property type="entry name" value="HisKA"/>
    <property type="match status" value="1"/>
</dbReference>
<evidence type="ECO:0000256" key="1">
    <source>
        <dbReference type="ARBA" id="ARBA00000085"/>
    </source>
</evidence>
<dbReference type="Pfam" id="PF08447">
    <property type="entry name" value="PAS_3"/>
    <property type="match status" value="1"/>
</dbReference>
<feature type="domain" description="Histidine kinase" evidence="6">
    <location>
        <begin position="343"/>
        <end position="565"/>
    </location>
</feature>
<dbReference type="InterPro" id="IPR005467">
    <property type="entry name" value="His_kinase_dom"/>
</dbReference>
<dbReference type="Pfam" id="PF02518">
    <property type="entry name" value="HATPase_c"/>
    <property type="match status" value="1"/>
</dbReference>
<sequence length="704" mass="76822">MSFLMDSHACVGWGGEMAERIRAFDWASTDLGAIDTWSKSLCTNVQMLLASPVPLVMLWDHPGYMIYNDAYAIFAGGRHPYLLGTPVELGWPEVADFNRNIVDVCLAGGTLSYAKKELELLRNGKPESVWLDLHYSPVCDDHGKPAGVIAIVVEITAQVVSEQQRSEAEAAFRAADERLQLALNAGALLGSFVWDVAKDQLSGDERFARTFSYPLDQPLDNLPIASANAVIHPDDLPRVNRLIQYTLKQGGPYNAEYRIRRPDGEYLWVQASGRCEFDDTGKPLRFPGLIFDIHERKVAEESLLQLTHTLEQRVAAEVQARSDVEARLRQAQKLEAIGGLTGGVAHDFNNLLQVIASNLHLLARQEPDNTNVQRRLSSALAAVDKGAKLSSQLLAFARQQPLSPAVYSLTSLYDGLGEVLPRALGEMIQIDLQLTAEPWSVHLDRNQLENALLNLALNARDAMHGEGTIQIHANNVVLDEAFCEGKEIKAGEYVHLCVADTGSGMDTEVLGHAFEPFFTTKPNGHGTGLGLSMVFGFVKQSGGHIEMTSQPGEGTTVHLYFPRSTLAENPRPAVATGNEETRTGGEIILVVEDNADVRCTVDELLQQLGYTVLLAANGDAAMDVLQSGAHVDLIFTDVVMPGTVKSADLAAWAKLQTPAIPVLFTSGHTRDIISRNHQLTPDIHLLSKPYGPQALVDMLKLALA</sequence>
<feature type="domain" description="PAC" evidence="8">
    <location>
        <begin position="114"/>
        <end position="167"/>
    </location>
</feature>
<dbReference type="SMART" id="SM00387">
    <property type="entry name" value="HATPase_c"/>
    <property type="match status" value="1"/>
</dbReference>
<dbReference type="InterPro" id="IPR000700">
    <property type="entry name" value="PAS-assoc_C"/>
</dbReference>
<organism evidence="9 10">
    <name type="scientific">Pseudomonas turukhanskensis</name>
    <dbReference type="NCBI Taxonomy" id="1806536"/>
    <lineage>
        <taxon>Bacteria</taxon>
        <taxon>Pseudomonadati</taxon>
        <taxon>Pseudomonadota</taxon>
        <taxon>Gammaproteobacteria</taxon>
        <taxon>Pseudomonadales</taxon>
        <taxon>Pseudomonadaceae</taxon>
        <taxon>Pseudomonas</taxon>
    </lineage>
</organism>
<dbReference type="InterPro" id="IPR011006">
    <property type="entry name" value="CheY-like_superfamily"/>
</dbReference>
<dbReference type="Gene3D" id="3.30.450.20">
    <property type="entry name" value="PAS domain"/>
    <property type="match status" value="2"/>
</dbReference>
<comment type="caution">
    <text evidence="9">The sequence shown here is derived from an EMBL/GenBank/DDBJ whole genome shotgun (WGS) entry which is preliminary data.</text>
</comment>
<dbReference type="InterPro" id="IPR001610">
    <property type="entry name" value="PAC"/>
</dbReference>
<dbReference type="Gene3D" id="3.40.50.2300">
    <property type="match status" value="1"/>
</dbReference>
<dbReference type="SMART" id="SM00086">
    <property type="entry name" value="PAC"/>
    <property type="match status" value="2"/>
</dbReference>
<dbReference type="SUPFAM" id="SSF47384">
    <property type="entry name" value="Homodimeric domain of signal transducing histidine kinase"/>
    <property type="match status" value="1"/>
</dbReference>
<evidence type="ECO:0000313" key="9">
    <source>
        <dbReference type="EMBL" id="GLK87332.1"/>
    </source>
</evidence>
<dbReference type="Gene3D" id="1.10.287.130">
    <property type="match status" value="1"/>
</dbReference>
<dbReference type="Pfam" id="PF00072">
    <property type="entry name" value="Response_reg"/>
    <property type="match status" value="1"/>
</dbReference>
<keyword evidence="10" id="KW-1185">Reference proteome</keyword>
<feature type="domain" description="Response regulatory" evidence="7">
    <location>
        <begin position="587"/>
        <end position="703"/>
    </location>
</feature>
<dbReference type="InterPro" id="IPR003661">
    <property type="entry name" value="HisK_dim/P_dom"/>
</dbReference>
<dbReference type="Gene3D" id="3.30.565.10">
    <property type="entry name" value="Histidine kinase-like ATPase, C-terminal domain"/>
    <property type="match status" value="1"/>
</dbReference>
<evidence type="ECO:0000259" key="8">
    <source>
        <dbReference type="PROSITE" id="PS50113"/>
    </source>
</evidence>
<dbReference type="EMBL" id="BSFN01000001">
    <property type="protein sequence ID" value="GLK87332.1"/>
    <property type="molecule type" value="Genomic_DNA"/>
</dbReference>
<dbReference type="SMART" id="SM00448">
    <property type="entry name" value="REC"/>
    <property type="match status" value="1"/>
</dbReference>
<dbReference type="GO" id="GO:0000155">
    <property type="term" value="F:phosphorelay sensor kinase activity"/>
    <property type="evidence" value="ECO:0007669"/>
    <property type="project" value="InterPro"/>
</dbReference>
<dbReference type="InterPro" id="IPR003594">
    <property type="entry name" value="HATPase_dom"/>
</dbReference>
<dbReference type="PROSITE" id="PS50113">
    <property type="entry name" value="PAC"/>
    <property type="match status" value="2"/>
</dbReference>
<evidence type="ECO:0000256" key="2">
    <source>
        <dbReference type="ARBA" id="ARBA00012438"/>
    </source>
</evidence>
<dbReference type="PRINTS" id="PR00344">
    <property type="entry name" value="BCTRLSENSOR"/>
</dbReference>
<evidence type="ECO:0000259" key="7">
    <source>
        <dbReference type="PROSITE" id="PS50110"/>
    </source>
</evidence>
<reference evidence="9" key="1">
    <citation type="journal article" date="2014" name="Int. J. Syst. Evol. Microbiol.">
        <title>Complete genome sequence of Corynebacterium casei LMG S-19264T (=DSM 44701T), isolated from a smear-ripened cheese.</title>
        <authorList>
            <consortium name="US DOE Joint Genome Institute (JGI-PGF)"/>
            <person name="Walter F."/>
            <person name="Albersmeier A."/>
            <person name="Kalinowski J."/>
            <person name="Ruckert C."/>
        </authorList>
    </citation>
    <scope>NUCLEOTIDE SEQUENCE</scope>
    <source>
        <strain evidence="9">VKM B-2935</strain>
    </source>
</reference>
<dbReference type="InterPro" id="IPR036097">
    <property type="entry name" value="HisK_dim/P_sf"/>
</dbReference>
<accession>A0A9W6K217</accession>
<feature type="modified residue" description="4-aspartylphosphate" evidence="5">
    <location>
        <position position="637"/>
    </location>
</feature>
<proteinExistence type="predicted"/>
<dbReference type="PANTHER" id="PTHR43065">
    <property type="entry name" value="SENSOR HISTIDINE KINASE"/>
    <property type="match status" value="1"/>
</dbReference>
<dbReference type="PANTHER" id="PTHR43065:SF49">
    <property type="entry name" value="HISTIDINE KINASE"/>
    <property type="match status" value="1"/>
</dbReference>
<dbReference type="NCBIfam" id="TIGR00229">
    <property type="entry name" value="sensory_box"/>
    <property type="match status" value="1"/>
</dbReference>
<dbReference type="InterPro" id="IPR036890">
    <property type="entry name" value="HATPase_C_sf"/>
</dbReference>
<dbReference type="RefSeq" id="WP_271193588.1">
    <property type="nucleotide sequence ID" value="NZ_BSFN01000001.1"/>
</dbReference>
<dbReference type="InterPro" id="IPR013655">
    <property type="entry name" value="PAS_fold_3"/>
</dbReference>
<dbReference type="InterPro" id="IPR004358">
    <property type="entry name" value="Sig_transdc_His_kin-like_C"/>
</dbReference>
<comment type="catalytic activity">
    <reaction evidence="1">
        <text>ATP + protein L-histidine = ADP + protein N-phospho-L-histidine.</text>
        <dbReference type="EC" id="2.7.13.3"/>
    </reaction>
</comment>
<dbReference type="AlphaFoldDB" id="A0A9W6K217"/>
<keyword evidence="4" id="KW-0418">Kinase</keyword>